<proteinExistence type="predicted"/>
<evidence type="ECO:0000313" key="2">
    <source>
        <dbReference type="EMBL" id="KAK1401830.1"/>
    </source>
</evidence>
<reference evidence="2" key="2">
    <citation type="submission" date="2023-05" db="EMBL/GenBank/DDBJ databases">
        <authorList>
            <person name="Schelkunov M.I."/>
        </authorList>
    </citation>
    <scope>NUCLEOTIDE SEQUENCE</scope>
    <source>
        <strain evidence="2">Hsosn_3</strain>
        <tissue evidence="2">Leaf</tissue>
    </source>
</reference>
<feature type="region of interest" description="Disordered" evidence="1">
    <location>
        <begin position="94"/>
        <end position="123"/>
    </location>
</feature>
<keyword evidence="3" id="KW-1185">Reference proteome</keyword>
<name>A0AAD8JG43_9APIA</name>
<evidence type="ECO:0000313" key="3">
    <source>
        <dbReference type="Proteomes" id="UP001237642"/>
    </source>
</evidence>
<gene>
    <name evidence="2" type="ORF">POM88_001435</name>
</gene>
<comment type="caution">
    <text evidence="2">The sequence shown here is derived from an EMBL/GenBank/DDBJ whole genome shotgun (WGS) entry which is preliminary data.</text>
</comment>
<dbReference type="EMBL" id="JAUIZM010000001">
    <property type="protein sequence ID" value="KAK1401830.1"/>
    <property type="molecule type" value="Genomic_DNA"/>
</dbReference>
<evidence type="ECO:0000256" key="1">
    <source>
        <dbReference type="SAM" id="MobiDB-lite"/>
    </source>
</evidence>
<dbReference type="AlphaFoldDB" id="A0AAD8JG43"/>
<organism evidence="2 3">
    <name type="scientific">Heracleum sosnowskyi</name>
    <dbReference type="NCBI Taxonomy" id="360622"/>
    <lineage>
        <taxon>Eukaryota</taxon>
        <taxon>Viridiplantae</taxon>
        <taxon>Streptophyta</taxon>
        <taxon>Embryophyta</taxon>
        <taxon>Tracheophyta</taxon>
        <taxon>Spermatophyta</taxon>
        <taxon>Magnoliopsida</taxon>
        <taxon>eudicotyledons</taxon>
        <taxon>Gunneridae</taxon>
        <taxon>Pentapetalae</taxon>
        <taxon>asterids</taxon>
        <taxon>campanulids</taxon>
        <taxon>Apiales</taxon>
        <taxon>Apiaceae</taxon>
        <taxon>Apioideae</taxon>
        <taxon>apioid superclade</taxon>
        <taxon>Tordylieae</taxon>
        <taxon>Tordyliinae</taxon>
        <taxon>Heracleum</taxon>
    </lineage>
</organism>
<dbReference type="Proteomes" id="UP001237642">
    <property type="component" value="Unassembled WGS sequence"/>
</dbReference>
<protein>
    <submittedName>
        <fullName evidence="2">Uncharacterized protein</fullName>
    </submittedName>
</protein>
<feature type="region of interest" description="Disordered" evidence="1">
    <location>
        <begin position="42"/>
        <end position="76"/>
    </location>
</feature>
<reference evidence="2" key="1">
    <citation type="submission" date="2023-02" db="EMBL/GenBank/DDBJ databases">
        <title>Genome of toxic invasive species Heracleum sosnowskyi carries increased number of genes despite the absence of recent whole-genome duplications.</title>
        <authorList>
            <person name="Schelkunov M."/>
            <person name="Shtratnikova V."/>
            <person name="Makarenko M."/>
            <person name="Klepikova A."/>
            <person name="Omelchenko D."/>
            <person name="Novikova G."/>
            <person name="Obukhova E."/>
            <person name="Bogdanov V."/>
            <person name="Penin A."/>
            <person name="Logacheva M."/>
        </authorList>
    </citation>
    <scope>NUCLEOTIDE SEQUENCE</scope>
    <source>
        <strain evidence="2">Hsosn_3</strain>
        <tissue evidence="2">Leaf</tissue>
    </source>
</reference>
<accession>A0AAD8JG43</accession>
<feature type="compositionally biased region" description="Polar residues" evidence="1">
    <location>
        <begin position="42"/>
        <end position="71"/>
    </location>
</feature>
<sequence length="123" mass="13491">MATVNVMSQLDAEDVFVLASQVVQVYYAPNINTPNSPWYTVVTTKNPPLNESTSSPEDALQQEESNASSSHVEPVVIDDPENFFIDLTNIGTNYEHVHDDEENVPEEGNSSVDKSGESDEDSS</sequence>